<evidence type="ECO:0000313" key="13">
    <source>
        <dbReference type="EMBL" id="KAH7644217.1"/>
    </source>
</evidence>
<dbReference type="GO" id="GO:0046872">
    <property type="term" value="F:metal ion binding"/>
    <property type="evidence" value="ECO:0007669"/>
    <property type="project" value="UniProtKB-KW"/>
</dbReference>
<keyword evidence="9" id="KW-0378">Hydrolase</keyword>
<dbReference type="GO" id="GO:0006516">
    <property type="term" value="P:glycoprotein catabolic process"/>
    <property type="evidence" value="ECO:0007669"/>
    <property type="project" value="InterPro"/>
</dbReference>
<dbReference type="InterPro" id="IPR038765">
    <property type="entry name" value="Papain-like_cys_pep_sf"/>
</dbReference>
<evidence type="ECO:0000259" key="12">
    <source>
        <dbReference type="SMART" id="SM00460"/>
    </source>
</evidence>
<dbReference type="SUPFAM" id="SSF54001">
    <property type="entry name" value="Cysteine proteinases"/>
    <property type="match status" value="1"/>
</dbReference>
<sequence length="502" mass="60592">MPPIDYNRYYSLITDHSFLRLFGQYDNRFVRLAHQLIPWDRFNEDFEHLHNDDNCDKIDRRDYCIIRLLEHFKQELFTWVNELKCDHCNGKECDLLECRHTNDIEYHCRMIEVYKCPKCNALIEFPRYNHAGRLLETRRGRCGEWALCFSYICFVFDYDVRMVHHVDDHVWVEIFSEHQKRWIHCDPCENAFDNALLYECGWKKPATLIIASGMNEIRDVTWRYSSEWQKTVMLRIQLFDENRLQSMIDQNNRRLQSNLSATERDRILHRWMGEMVEFLRTPDQNIRQPSDPKALQGRISGSIQWRQSRGESKHSYHEFHLNRRYCQIVYNCQRDEYSISNLDSKEESSSIKGWQSGCYESAYIFRMIEHDWQMCYLSRQQYCGQQVIGSIRWRFRLPNANVEWNHINILVKGRTYESGVIELHVILPSANDHLSFELNEMFQLNRNDFDHKIEWFDIEAKLMFGEGNIAWQHAQLFRQKLLPQNNNESDIDDEDLFKICIN</sequence>
<evidence type="ECO:0000256" key="2">
    <source>
        <dbReference type="ARBA" id="ARBA00001947"/>
    </source>
</evidence>
<keyword evidence="8" id="KW-0479">Metal-binding</keyword>
<dbReference type="OrthoDB" id="409136at2759"/>
<dbReference type="InterPro" id="IPR038680">
    <property type="entry name" value="PAW_sf"/>
</dbReference>
<dbReference type="EMBL" id="SDOV01000002">
    <property type="protein sequence ID" value="KAH7644217.1"/>
    <property type="molecule type" value="Genomic_DNA"/>
</dbReference>
<comment type="catalytic activity">
    <reaction evidence="1">
        <text>Hydrolysis of an N(4)-(acetyl-beta-D-glucosaminyl)asparagine residue in which the glucosamine residue may be further glycosylated, to yield a (substituted) N-acetyl-beta-D-glucosaminylamine and a peptide containing an aspartate residue.</text>
        <dbReference type="EC" id="3.5.1.52"/>
    </reaction>
</comment>
<dbReference type="InterPro" id="IPR008979">
    <property type="entry name" value="Galactose-bd-like_sf"/>
</dbReference>
<name>A0A9D4P5R6_DERFA</name>
<dbReference type="EC" id="3.5.1.52" evidence="5"/>
<dbReference type="InterPro" id="IPR002931">
    <property type="entry name" value="Transglutaminase-like"/>
</dbReference>
<dbReference type="GO" id="GO:0005634">
    <property type="term" value="C:nucleus"/>
    <property type="evidence" value="ECO:0007669"/>
    <property type="project" value="TreeGrafter"/>
</dbReference>
<dbReference type="InterPro" id="IPR006588">
    <property type="entry name" value="Peptide_N_glycanase_PAW_dom"/>
</dbReference>
<evidence type="ECO:0000256" key="4">
    <source>
        <dbReference type="ARBA" id="ARBA00009390"/>
    </source>
</evidence>
<organism evidence="13">
    <name type="scientific">Dermatophagoides farinae</name>
    <name type="common">American house dust mite</name>
    <dbReference type="NCBI Taxonomy" id="6954"/>
    <lineage>
        <taxon>Eukaryota</taxon>
        <taxon>Metazoa</taxon>
        <taxon>Ecdysozoa</taxon>
        <taxon>Arthropoda</taxon>
        <taxon>Chelicerata</taxon>
        <taxon>Arachnida</taxon>
        <taxon>Acari</taxon>
        <taxon>Acariformes</taxon>
        <taxon>Sarcoptiformes</taxon>
        <taxon>Astigmata</taxon>
        <taxon>Psoroptidia</taxon>
        <taxon>Analgoidea</taxon>
        <taxon>Pyroglyphidae</taxon>
        <taxon>Dermatophagoidinae</taxon>
        <taxon>Dermatophagoides</taxon>
    </lineage>
</organism>
<dbReference type="InterPro" id="IPR018325">
    <property type="entry name" value="Rad4/PNGase_transGLS-fold"/>
</dbReference>
<reference evidence="13" key="2">
    <citation type="journal article" date="2021" name="World Allergy Organ. J.">
        <title>Chromosome-level assembly of Dermatophagoides farinae genome and transcriptome reveals two novel allergens Der f 37 and Der f 39.</title>
        <authorList>
            <person name="Chen J."/>
            <person name="Cai Z."/>
            <person name="Fan D."/>
            <person name="Hu J."/>
            <person name="Hou Y."/>
            <person name="He Y."/>
            <person name="Zhang Z."/>
            <person name="Zhao Z."/>
            <person name="Gao P."/>
            <person name="Hu W."/>
            <person name="Sun J."/>
            <person name="Li J."/>
            <person name="Ji K."/>
        </authorList>
    </citation>
    <scope>NUCLEOTIDE SEQUENCE</scope>
    <source>
        <strain evidence="13">JKM2019</strain>
    </source>
</reference>
<dbReference type="SMART" id="SM00460">
    <property type="entry name" value="TGc"/>
    <property type="match status" value="1"/>
</dbReference>
<comment type="cofactor">
    <cofactor evidence="2">
        <name>Zn(2+)</name>
        <dbReference type="ChEBI" id="CHEBI:29105"/>
    </cofactor>
</comment>
<dbReference type="Gene3D" id="2.20.25.10">
    <property type="match status" value="1"/>
</dbReference>
<keyword evidence="10" id="KW-0862">Zinc</keyword>
<evidence type="ECO:0000256" key="1">
    <source>
        <dbReference type="ARBA" id="ARBA00001650"/>
    </source>
</evidence>
<keyword evidence="7" id="KW-0963">Cytoplasm</keyword>
<gene>
    <name evidence="13" type="ORF">HUG17_6579</name>
</gene>
<comment type="subcellular location">
    <subcellularLocation>
        <location evidence="3">Cytoplasm</location>
    </subcellularLocation>
</comment>
<dbReference type="Gene3D" id="2.60.120.1020">
    <property type="entry name" value="Peptide N glycanase, PAW domain"/>
    <property type="match status" value="1"/>
</dbReference>
<evidence type="ECO:0000256" key="10">
    <source>
        <dbReference type="ARBA" id="ARBA00022833"/>
    </source>
</evidence>
<feature type="domain" description="Transglutaminase-like" evidence="12">
    <location>
        <begin position="134"/>
        <end position="189"/>
    </location>
</feature>
<protein>
    <recommendedName>
        <fullName evidence="6">Peptide-N(4)-(N-acetyl-beta-glucosaminyl)asparagine amidase</fullName>
        <ecNumber evidence="5">3.5.1.52</ecNumber>
    </recommendedName>
    <alternativeName>
        <fullName evidence="11">Peptide:N-glycanase</fullName>
    </alternativeName>
</protein>
<evidence type="ECO:0000256" key="6">
    <source>
        <dbReference type="ARBA" id="ARBA00018546"/>
    </source>
</evidence>
<evidence type="ECO:0000256" key="8">
    <source>
        <dbReference type="ARBA" id="ARBA00022723"/>
    </source>
</evidence>
<evidence type="ECO:0000256" key="7">
    <source>
        <dbReference type="ARBA" id="ARBA00022490"/>
    </source>
</evidence>
<dbReference type="PANTHER" id="PTHR12143:SF19">
    <property type="entry name" value="PEPTIDE-N(4)-(N-ACETYL-BETA-GLUCOSAMINYL)ASPARAGINE AMIDASE"/>
    <property type="match status" value="1"/>
</dbReference>
<accession>A0A9D4P5R6</accession>
<proteinExistence type="inferred from homology"/>
<dbReference type="SUPFAM" id="SSF49785">
    <property type="entry name" value="Galactose-binding domain-like"/>
    <property type="match status" value="1"/>
</dbReference>
<dbReference type="AlphaFoldDB" id="A0A9D4P5R6"/>
<dbReference type="Pfam" id="PF04721">
    <property type="entry name" value="PAW"/>
    <property type="match status" value="1"/>
</dbReference>
<comment type="caution">
    <text evidence="13">The sequence shown here is derived from an EMBL/GenBank/DDBJ whole genome shotgun (WGS) entry which is preliminary data.</text>
</comment>
<dbReference type="Gene3D" id="3.10.620.30">
    <property type="match status" value="1"/>
</dbReference>
<reference evidence="13" key="1">
    <citation type="submission" date="2020-06" db="EMBL/GenBank/DDBJ databases">
        <authorList>
            <person name="Ji K."/>
            <person name="Li J."/>
        </authorList>
    </citation>
    <scope>NUCLEOTIDE SEQUENCE</scope>
    <source>
        <strain evidence="13">JKM2019</strain>
        <tissue evidence="13">Whole body</tissue>
    </source>
</reference>
<evidence type="ECO:0000256" key="11">
    <source>
        <dbReference type="ARBA" id="ARBA00032901"/>
    </source>
</evidence>
<evidence type="ECO:0000256" key="5">
    <source>
        <dbReference type="ARBA" id="ARBA00012158"/>
    </source>
</evidence>
<dbReference type="Pfam" id="PF03835">
    <property type="entry name" value="Rad4"/>
    <property type="match status" value="1"/>
</dbReference>
<dbReference type="GO" id="GO:0005829">
    <property type="term" value="C:cytosol"/>
    <property type="evidence" value="ECO:0007669"/>
    <property type="project" value="TreeGrafter"/>
</dbReference>
<evidence type="ECO:0000256" key="9">
    <source>
        <dbReference type="ARBA" id="ARBA00022801"/>
    </source>
</evidence>
<evidence type="ECO:0000256" key="3">
    <source>
        <dbReference type="ARBA" id="ARBA00004496"/>
    </source>
</evidence>
<comment type="similarity">
    <text evidence="4">Belongs to the transglutaminase-like superfamily. PNGase family.</text>
</comment>
<dbReference type="PANTHER" id="PTHR12143">
    <property type="entry name" value="PEPTIDE N-GLYCANASE PNGASE -RELATED"/>
    <property type="match status" value="1"/>
</dbReference>
<dbReference type="GO" id="GO:0000224">
    <property type="term" value="F:peptide-N4-(N-acetyl-beta-glucosaminyl)asparagine amidase activity"/>
    <property type="evidence" value="ECO:0007669"/>
    <property type="project" value="UniProtKB-EC"/>
</dbReference>
<dbReference type="Proteomes" id="UP000828236">
    <property type="component" value="Unassembled WGS sequence"/>
</dbReference>
<dbReference type="InterPro" id="IPR050883">
    <property type="entry name" value="PNGase"/>
</dbReference>